<dbReference type="PANTHER" id="PTHR43434:SF1">
    <property type="entry name" value="PHOSPHOGLYCOLATE PHOSPHATASE"/>
    <property type="match status" value="1"/>
</dbReference>
<sequence length="229" mass="24405">MTPRTTTAVRIVWDWNGTVRDDLGDHVAALNATLPALGGTPVSVDTYRAQHRVPIRSFYDHLLGRTISDAEWQSNDAAFLTVLDQRPVRLRSGVRQLMMGLRARGVGQSLLSLAPHERLMREVRQVGIAGLMERIDGRIGPSAASKAPALAAHLQALDPGIDPSRVVVIGDSVDDAVAARAIGAFPVLHTGGLHSPTRLATADAPLVDSLQEAVEVGLAAIGANWKARS</sequence>
<evidence type="ECO:0000313" key="2">
    <source>
        <dbReference type="Proteomes" id="UP001500305"/>
    </source>
</evidence>
<evidence type="ECO:0000313" key="1">
    <source>
        <dbReference type="EMBL" id="GAA2267088.1"/>
    </source>
</evidence>
<keyword evidence="1" id="KW-0378">Hydrolase</keyword>
<dbReference type="InterPro" id="IPR036412">
    <property type="entry name" value="HAD-like_sf"/>
</dbReference>
<dbReference type="InterPro" id="IPR050155">
    <property type="entry name" value="HAD-like_hydrolase_sf"/>
</dbReference>
<dbReference type="SUPFAM" id="SSF56784">
    <property type="entry name" value="HAD-like"/>
    <property type="match status" value="1"/>
</dbReference>
<dbReference type="InterPro" id="IPR023214">
    <property type="entry name" value="HAD_sf"/>
</dbReference>
<protein>
    <submittedName>
        <fullName evidence="1">HAD-IA family hydrolase</fullName>
    </submittedName>
</protein>
<organism evidence="1 2">
    <name type="scientific">Kitasatospora cystarginea</name>
    <dbReference type="NCBI Taxonomy" id="58350"/>
    <lineage>
        <taxon>Bacteria</taxon>
        <taxon>Bacillati</taxon>
        <taxon>Actinomycetota</taxon>
        <taxon>Actinomycetes</taxon>
        <taxon>Kitasatosporales</taxon>
        <taxon>Streptomycetaceae</taxon>
        <taxon>Kitasatospora</taxon>
    </lineage>
</organism>
<comment type="caution">
    <text evidence="1">The sequence shown here is derived from an EMBL/GenBank/DDBJ whole genome shotgun (WGS) entry which is preliminary data.</text>
</comment>
<dbReference type="InterPro" id="IPR023198">
    <property type="entry name" value="PGP-like_dom2"/>
</dbReference>
<dbReference type="RefSeq" id="WP_344639684.1">
    <property type="nucleotide sequence ID" value="NZ_BAAATR010000034.1"/>
</dbReference>
<name>A0ABP5RR29_9ACTN</name>
<keyword evidence="2" id="KW-1185">Reference proteome</keyword>
<dbReference type="EMBL" id="BAAATR010000034">
    <property type="protein sequence ID" value="GAA2267088.1"/>
    <property type="molecule type" value="Genomic_DNA"/>
</dbReference>
<gene>
    <name evidence="1" type="ORF">GCM10010430_60310</name>
</gene>
<dbReference type="Gene3D" id="1.10.150.240">
    <property type="entry name" value="Putative phosphatase, domain 2"/>
    <property type="match status" value="1"/>
</dbReference>
<dbReference type="PANTHER" id="PTHR43434">
    <property type="entry name" value="PHOSPHOGLYCOLATE PHOSPHATASE"/>
    <property type="match status" value="1"/>
</dbReference>
<proteinExistence type="predicted"/>
<accession>A0ABP5RR29</accession>
<dbReference type="GO" id="GO:0016787">
    <property type="term" value="F:hydrolase activity"/>
    <property type="evidence" value="ECO:0007669"/>
    <property type="project" value="UniProtKB-KW"/>
</dbReference>
<reference evidence="2" key="1">
    <citation type="journal article" date="2019" name="Int. J. Syst. Evol. Microbiol.">
        <title>The Global Catalogue of Microorganisms (GCM) 10K type strain sequencing project: providing services to taxonomists for standard genome sequencing and annotation.</title>
        <authorList>
            <consortium name="The Broad Institute Genomics Platform"/>
            <consortium name="The Broad Institute Genome Sequencing Center for Infectious Disease"/>
            <person name="Wu L."/>
            <person name="Ma J."/>
        </authorList>
    </citation>
    <scope>NUCLEOTIDE SEQUENCE [LARGE SCALE GENOMIC DNA]</scope>
    <source>
        <strain evidence="2">JCM 7356</strain>
    </source>
</reference>
<dbReference type="Gene3D" id="3.40.50.1000">
    <property type="entry name" value="HAD superfamily/HAD-like"/>
    <property type="match status" value="1"/>
</dbReference>
<dbReference type="Proteomes" id="UP001500305">
    <property type="component" value="Unassembled WGS sequence"/>
</dbReference>
<dbReference type="Pfam" id="PF00702">
    <property type="entry name" value="Hydrolase"/>
    <property type="match status" value="1"/>
</dbReference>